<dbReference type="InterPro" id="IPR029063">
    <property type="entry name" value="SAM-dependent_MTases_sf"/>
</dbReference>
<dbReference type="EMBL" id="NAFI01000125">
    <property type="protein sequence ID" value="OSJ18705.1"/>
    <property type="molecule type" value="Genomic_DNA"/>
</dbReference>
<proteinExistence type="predicted"/>
<dbReference type="Proteomes" id="UP000193553">
    <property type="component" value="Unassembled WGS sequence"/>
</dbReference>
<accession>A0A1X3GTH4</accession>
<dbReference type="GO" id="GO:0032259">
    <property type="term" value="P:methylation"/>
    <property type="evidence" value="ECO:0007669"/>
    <property type="project" value="UniProtKB-KW"/>
</dbReference>
<dbReference type="CDD" id="cd02440">
    <property type="entry name" value="AdoMet_MTases"/>
    <property type="match status" value="1"/>
</dbReference>
<evidence type="ECO:0000313" key="1">
    <source>
        <dbReference type="EMBL" id="OSJ18705.1"/>
    </source>
</evidence>
<sequence>MTNNGSSPACPIKSCTDTSWYADAHDIEYSTSDRTYSFYRCQTCDILFIVPMLWDRLGEIYPKNYYSYAPKKRGIVPHQRSLERRLLKLLASIPGDRLSVLDIGGGSGWMLDQIKSCSPRVGFTQCVDLDGAAQAHAVARGHAYHLGRIEQFDTDRRFDLVQAFDLIEHVRDPALVLRRIAGLLTDHGRVLISTPNFDALDARLFRHCSWAGYHTPRHFVMFNRQSFTALAEQSGLAVESFSYTPGATYWAASVLNAMRRLGLVEVSPQRLPYDHPLYPLLKASFAAFDFARRPFARLSKMVFTLSRRCPPA</sequence>
<organism evidence="1 2">
    <name type="scientific">Bradyrhizobium canariense</name>
    <dbReference type="NCBI Taxonomy" id="255045"/>
    <lineage>
        <taxon>Bacteria</taxon>
        <taxon>Pseudomonadati</taxon>
        <taxon>Pseudomonadota</taxon>
        <taxon>Alphaproteobacteria</taxon>
        <taxon>Hyphomicrobiales</taxon>
        <taxon>Nitrobacteraceae</taxon>
        <taxon>Bradyrhizobium</taxon>
    </lineage>
</organism>
<dbReference type="Pfam" id="PF13489">
    <property type="entry name" value="Methyltransf_23"/>
    <property type="match status" value="1"/>
</dbReference>
<evidence type="ECO:0000313" key="2">
    <source>
        <dbReference type="Proteomes" id="UP000193553"/>
    </source>
</evidence>
<dbReference type="SUPFAM" id="SSF53335">
    <property type="entry name" value="S-adenosyl-L-methionine-dependent methyltransferases"/>
    <property type="match status" value="1"/>
</dbReference>
<name>A0A1X3GTH4_9BRAD</name>
<dbReference type="Gene3D" id="3.40.50.150">
    <property type="entry name" value="Vaccinia Virus protein VP39"/>
    <property type="match status" value="1"/>
</dbReference>
<comment type="caution">
    <text evidence="1">The sequence shown here is derived from an EMBL/GenBank/DDBJ whole genome shotgun (WGS) entry which is preliminary data.</text>
</comment>
<protein>
    <submittedName>
        <fullName evidence="1">Methyltransferase</fullName>
    </submittedName>
</protein>
<dbReference type="AlphaFoldDB" id="A0A1X3GTH4"/>
<gene>
    <name evidence="1" type="ORF">BSZ18_01685</name>
</gene>
<reference evidence="1 2" key="1">
    <citation type="submission" date="2017-03" db="EMBL/GenBank/DDBJ databases">
        <title>Whole genome sequences of fourteen strains of Bradyrhizobium canariense and one strain of Bradyrhizobium japonicum isolated from Lupinus (Papilionoideae: Genisteae) species in Algeria.</title>
        <authorList>
            <person name="Crovadore J."/>
            <person name="Chekireb D."/>
            <person name="Brachmann A."/>
            <person name="Chablais R."/>
            <person name="Cochard B."/>
            <person name="Lefort F."/>
        </authorList>
    </citation>
    <scope>NUCLEOTIDE SEQUENCE [LARGE SCALE GENOMIC DNA]</scope>
    <source>
        <strain evidence="1 2">UBMA195</strain>
    </source>
</reference>
<keyword evidence="1" id="KW-0489">Methyltransferase</keyword>
<keyword evidence="1" id="KW-0808">Transferase</keyword>
<dbReference type="GO" id="GO:0008168">
    <property type="term" value="F:methyltransferase activity"/>
    <property type="evidence" value="ECO:0007669"/>
    <property type="project" value="UniProtKB-KW"/>
</dbReference>